<accession>A0A9N9MRQ3</accession>
<dbReference type="InterPro" id="IPR036508">
    <property type="entry name" value="Chitin-bd_dom_sf"/>
</dbReference>
<dbReference type="InterPro" id="IPR001223">
    <property type="entry name" value="Glyco_hydro18_cat"/>
</dbReference>
<dbReference type="GO" id="GO:0000272">
    <property type="term" value="P:polysaccharide catabolic process"/>
    <property type="evidence" value="ECO:0007669"/>
    <property type="project" value="UniProtKB-KW"/>
</dbReference>
<evidence type="ECO:0000256" key="8">
    <source>
        <dbReference type="ARBA" id="ARBA00023157"/>
    </source>
</evidence>
<evidence type="ECO:0000259" key="16">
    <source>
        <dbReference type="PROSITE" id="PS51910"/>
    </source>
</evidence>
<evidence type="ECO:0000256" key="4">
    <source>
        <dbReference type="ARBA" id="ARBA00022669"/>
    </source>
</evidence>
<dbReference type="FunFam" id="3.10.50.10:FF:000004">
    <property type="entry name" value="Chitinase 5"/>
    <property type="match status" value="1"/>
</dbReference>
<dbReference type="PROSITE" id="PS51910">
    <property type="entry name" value="GH18_2"/>
    <property type="match status" value="1"/>
</dbReference>
<keyword evidence="11" id="KW-0624">Polysaccharide degradation</keyword>
<evidence type="ECO:0000256" key="13">
    <source>
        <dbReference type="SAM" id="MobiDB-lite"/>
    </source>
</evidence>
<evidence type="ECO:0000313" key="17">
    <source>
        <dbReference type="EMBL" id="CAG9765729.1"/>
    </source>
</evidence>
<feature type="signal peptide" evidence="14">
    <location>
        <begin position="1"/>
        <end position="19"/>
    </location>
</feature>
<dbReference type="PROSITE" id="PS01095">
    <property type="entry name" value="GH18_1"/>
    <property type="match status" value="1"/>
</dbReference>
<dbReference type="Gene3D" id="3.20.20.80">
    <property type="entry name" value="Glycosidases"/>
    <property type="match status" value="1"/>
</dbReference>
<keyword evidence="5 14" id="KW-0732">Signal</keyword>
<dbReference type="Pfam" id="PF00704">
    <property type="entry name" value="Glyco_hydro_18"/>
    <property type="match status" value="1"/>
</dbReference>
<evidence type="ECO:0000256" key="10">
    <source>
        <dbReference type="ARBA" id="ARBA00023295"/>
    </source>
</evidence>
<comment type="catalytic activity">
    <reaction evidence="1">
        <text>Random endo-hydrolysis of N-acetyl-beta-D-glucosaminide (1-&gt;4)-beta-linkages in chitin and chitodextrins.</text>
        <dbReference type="EC" id="3.2.1.14"/>
    </reaction>
</comment>
<organism evidence="17 18">
    <name type="scientific">Ceutorhynchus assimilis</name>
    <name type="common">cabbage seed weevil</name>
    <dbReference type="NCBI Taxonomy" id="467358"/>
    <lineage>
        <taxon>Eukaryota</taxon>
        <taxon>Metazoa</taxon>
        <taxon>Ecdysozoa</taxon>
        <taxon>Arthropoda</taxon>
        <taxon>Hexapoda</taxon>
        <taxon>Insecta</taxon>
        <taxon>Pterygota</taxon>
        <taxon>Neoptera</taxon>
        <taxon>Endopterygota</taxon>
        <taxon>Coleoptera</taxon>
        <taxon>Polyphaga</taxon>
        <taxon>Cucujiformia</taxon>
        <taxon>Curculionidae</taxon>
        <taxon>Ceutorhynchinae</taxon>
        <taxon>Ceutorhynchus</taxon>
    </lineage>
</organism>
<keyword evidence="6 12" id="KW-0378">Hydrolase</keyword>
<evidence type="ECO:0000313" key="18">
    <source>
        <dbReference type="Proteomes" id="UP001152799"/>
    </source>
</evidence>
<dbReference type="Pfam" id="PF01607">
    <property type="entry name" value="CBM_14"/>
    <property type="match status" value="1"/>
</dbReference>
<keyword evidence="7" id="KW-0146">Chitin degradation</keyword>
<dbReference type="InterPro" id="IPR001579">
    <property type="entry name" value="Glyco_hydro_18_chit_AS"/>
</dbReference>
<keyword evidence="8" id="KW-1015">Disulfide bond</keyword>
<dbReference type="SMART" id="SM00494">
    <property type="entry name" value="ChtBD2"/>
    <property type="match status" value="1"/>
</dbReference>
<dbReference type="GO" id="GO:0008061">
    <property type="term" value="F:chitin binding"/>
    <property type="evidence" value="ECO:0007669"/>
    <property type="project" value="UniProtKB-KW"/>
</dbReference>
<dbReference type="PANTHER" id="PTHR11177:SF360">
    <property type="entry name" value="CHITINASE 4-RELATED"/>
    <property type="match status" value="1"/>
</dbReference>
<dbReference type="EMBL" id="OU892279">
    <property type="protein sequence ID" value="CAG9765729.1"/>
    <property type="molecule type" value="Genomic_DNA"/>
</dbReference>
<dbReference type="PROSITE" id="PS50940">
    <property type="entry name" value="CHIT_BIND_II"/>
    <property type="match status" value="1"/>
</dbReference>
<dbReference type="Gene3D" id="3.10.50.10">
    <property type="match status" value="1"/>
</dbReference>
<comment type="similarity">
    <text evidence="2">Belongs to the glycosyl hydrolase 18 family. Chitinase class II subfamily.</text>
</comment>
<feature type="domain" description="GH18" evidence="16">
    <location>
        <begin position="20"/>
        <end position="388"/>
    </location>
</feature>
<feature type="region of interest" description="Disordered" evidence="13">
    <location>
        <begin position="388"/>
        <end position="446"/>
    </location>
</feature>
<evidence type="ECO:0000256" key="14">
    <source>
        <dbReference type="SAM" id="SignalP"/>
    </source>
</evidence>
<name>A0A9N9MRQ3_9CUCU</name>
<keyword evidence="18" id="KW-1185">Reference proteome</keyword>
<evidence type="ECO:0000256" key="7">
    <source>
        <dbReference type="ARBA" id="ARBA00023024"/>
    </source>
</evidence>
<evidence type="ECO:0000256" key="1">
    <source>
        <dbReference type="ARBA" id="ARBA00000822"/>
    </source>
</evidence>
<dbReference type="GO" id="GO:0005576">
    <property type="term" value="C:extracellular region"/>
    <property type="evidence" value="ECO:0007669"/>
    <property type="project" value="InterPro"/>
</dbReference>
<protein>
    <recommendedName>
        <fullName evidence="3">chitinase</fullName>
        <ecNumber evidence="3">3.2.1.14</ecNumber>
    </recommendedName>
</protein>
<dbReference type="AlphaFoldDB" id="A0A9N9MRQ3"/>
<dbReference type="PANTHER" id="PTHR11177">
    <property type="entry name" value="CHITINASE"/>
    <property type="match status" value="1"/>
</dbReference>
<evidence type="ECO:0000256" key="12">
    <source>
        <dbReference type="RuleBase" id="RU000489"/>
    </source>
</evidence>
<evidence type="ECO:0000259" key="15">
    <source>
        <dbReference type="PROSITE" id="PS50940"/>
    </source>
</evidence>
<dbReference type="OrthoDB" id="73875at2759"/>
<evidence type="ECO:0000256" key="5">
    <source>
        <dbReference type="ARBA" id="ARBA00022729"/>
    </source>
</evidence>
<dbReference type="GO" id="GO:0006032">
    <property type="term" value="P:chitin catabolic process"/>
    <property type="evidence" value="ECO:0007669"/>
    <property type="project" value="UniProtKB-KW"/>
</dbReference>
<dbReference type="InterPro" id="IPR011583">
    <property type="entry name" value="Chitinase_II/V-like_cat"/>
</dbReference>
<evidence type="ECO:0000256" key="9">
    <source>
        <dbReference type="ARBA" id="ARBA00023277"/>
    </source>
</evidence>
<sequence>MDTKLVILVLVGLIQQISGTSVICYHGTWSHYRLGNGKFSVSDVPAKLCTHYIYTFVGLDSDTNEVKSLDSWLDINLNGLNDANALKTVNPNLKTLLAVGGWNDGSAKYSVMAANATSRATFIASALKWVQKYNFDGFDIDWEYPARRDSSNPADKENFSKLIKEFYKTFHPLGLLVTAAVSAAPSYIDISYDVPALSKYLDFINVMLYDFHGAWENTASHNAPLYSAARFAGTVYADYSVNASIHGWISRGASPSKLALGVPFYGRNNILSNPDKTAPGSATTATGGVAGPYTATSGFLGYNEIIEKFNEGGWTTAWDDEQKVPYAFSGTTWLSYENKESLTLKVAYAKSLCLGAIMLWSIETEDFLGLSGTKYPLLEIIHNELNSNETADSSSSTKTASATTTTTSTTTTTPTTTTVSTTTTTTTTPTASSTSSSSSSTSSSTTSASEITKEDVCTAPGYFRSSANCRVFYYCQLSGIRYIVTKLICSAGLFYDTKLGICNYEKAVTC</sequence>
<dbReference type="SMART" id="SM00636">
    <property type="entry name" value="Glyco_18"/>
    <property type="match status" value="1"/>
</dbReference>
<dbReference type="EC" id="3.2.1.14" evidence="3"/>
<evidence type="ECO:0000256" key="6">
    <source>
        <dbReference type="ARBA" id="ARBA00022801"/>
    </source>
</evidence>
<dbReference type="InterPro" id="IPR029070">
    <property type="entry name" value="Chitinase_insertion_sf"/>
</dbReference>
<dbReference type="SUPFAM" id="SSF54556">
    <property type="entry name" value="Chitinase insertion domain"/>
    <property type="match status" value="1"/>
</dbReference>
<gene>
    <name evidence="17" type="ORF">CEUTPL_LOCUS6332</name>
</gene>
<dbReference type="Gene3D" id="2.170.140.10">
    <property type="entry name" value="Chitin binding domain"/>
    <property type="match status" value="1"/>
</dbReference>
<dbReference type="InterPro" id="IPR050314">
    <property type="entry name" value="Glycosyl_Hydrlase_18"/>
</dbReference>
<dbReference type="SUPFAM" id="SSF51445">
    <property type="entry name" value="(Trans)glycosidases"/>
    <property type="match status" value="1"/>
</dbReference>
<evidence type="ECO:0000256" key="11">
    <source>
        <dbReference type="ARBA" id="ARBA00023326"/>
    </source>
</evidence>
<dbReference type="Proteomes" id="UP001152799">
    <property type="component" value="Chromosome 3"/>
</dbReference>
<keyword evidence="9" id="KW-0119">Carbohydrate metabolism</keyword>
<evidence type="ECO:0000256" key="3">
    <source>
        <dbReference type="ARBA" id="ARBA00012729"/>
    </source>
</evidence>
<keyword evidence="10 12" id="KW-0326">Glycosidase</keyword>
<feature type="chain" id="PRO_5040273588" description="chitinase" evidence="14">
    <location>
        <begin position="20"/>
        <end position="510"/>
    </location>
</feature>
<dbReference type="InterPro" id="IPR002557">
    <property type="entry name" value="Chitin-bd_dom"/>
</dbReference>
<reference evidence="17" key="1">
    <citation type="submission" date="2022-01" db="EMBL/GenBank/DDBJ databases">
        <authorList>
            <person name="King R."/>
        </authorList>
    </citation>
    <scope>NUCLEOTIDE SEQUENCE</scope>
</reference>
<feature type="compositionally biased region" description="Low complexity" evidence="13">
    <location>
        <begin position="390"/>
        <end position="446"/>
    </location>
</feature>
<dbReference type="GO" id="GO:0008843">
    <property type="term" value="F:endochitinase activity"/>
    <property type="evidence" value="ECO:0007669"/>
    <property type="project" value="UniProtKB-EC"/>
</dbReference>
<proteinExistence type="inferred from homology"/>
<dbReference type="SUPFAM" id="SSF57625">
    <property type="entry name" value="Invertebrate chitin-binding proteins"/>
    <property type="match status" value="1"/>
</dbReference>
<keyword evidence="4" id="KW-0147">Chitin-binding</keyword>
<evidence type="ECO:0000256" key="2">
    <source>
        <dbReference type="ARBA" id="ARBA00009121"/>
    </source>
</evidence>
<dbReference type="InterPro" id="IPR017853">
    <property type="entry name" value="GH"/>
</dbReference>
<dbReference type="CDD" id="cd02872">
    <property type="entry name" value="GH18_chitolectin_chitotriosidase"/>
    <property type="match status" value="1"/>
</dbReference>
<feature type="domain" description="Chitin-binding type-2" evidence="15">
    <location>
        <begin position="454"/>
        <end position="510"/>
    </location>
</feature>